<evidence type="ECO:0000256" key="3">
    <source>
        <dbReference type="ARBA" id="ARBA00022833"/>
    </source>
</evidence>
<feature type="region of interest" description="Disordered" evidence="5">
    <location>
        <begin position="1"/>
        <end position="81"/>
    </location>
</feature>
<evidence type="ECO:0000256" key="1">
    <source>
        <dbReference type="ARBA" id="ARBA00022723"/>
    </source>
</evidence>
<feature type="domain" description="MYND-type" evidence="6">
    <location>
        <begin position="206"/>
        <end position="248"/>
    </location>
</feature>
<feature type="compositionally biased region" description="Basic and acidic residues" evidence="5">
    <location>
        <begin position="45"/>
        <end position="68"/>
    </location>
</feature>
<keyword evidence="3" id="KW-0862">Zinc</keyword>
<dbReference type="Proteomes" id="UP001221142">
    <property type="component" value="Unassembled WGS sequence"/>
</dbReference>
<dbReference type="GO" id="GO:0008270">
    <property type="term" value="F:zinc ion binding"/>
    <property type="evidence" value="ECO:0007669"/>
    <property type="project" value="UniProtKB-KW"/>
</dbReference>
<proteinExistence type="predicted"/>
<dbReference type="InterPro" id="IPR002893">
    <property type="entry name" value="Znf_MYND"/>
</dbReference>
<keyword evidence="1" id="KW-0479">Metal-binding</keyword>
<sequence length="278" mass="31857">MWHAGMDAIDYEPDADLIDGLNDSDNGSPSGSNSYSEDEEDESSDWERYNIERPDGYKTDDSEDEASKRFPPQNLRNPKTFPSYVQCSPFELYEARDWNNEPMPPPRHWCYLGEVEETGGFIRNSFTLKDKDDLTTNFDPSVLGTVKEGYTIAILYAEKKYFSLGVYGLRVDHAKFVKVFPCDLDTLLRINDDIEESPVENCAKKCKECGKEADADTKLLRCSQCRGVSYCGKDCQTAAWKDKHKRECKIFSAVIELKESRDWGIKKPLKWVAFGQRE</sequence>
<evidence type="ECO:0000313" key="8">
    <source>
        <dbReference type="Proteomes" id="UP001221142"/>
    </source>
</evidence>
<name>A0AAD7FVR4_9AGAR</name>
<evidence type="ECO:0000256" key="2">
    <source>
        <dbReference type="ARBA" id="ARBA00022771"/>
    </source>
</evidence>
<keyword evidence="2 4" id="KW-0863">Zinc-finger</keyword>
<dbReference type="AlphaFoldDB" id="A0AAD7FVR4"/>
<organism evidence="7 8">
    <name type="scientific">Roridomyces roridus</name>
    <dbReference type="NCBI Taxonomy" id="1738132"/>
    <lineage>
        <taxon>Eukaryota</taxon>
        <taxon>Fungi</taxon>
        <taxon>Dikarya</taxon>
        <taxon>Basidiomycota</taxon>
        <taxon>Agaricomycotina</taxon>
        <taxon>Agaricomycetes</taxon>
        <taxon>Agaricomycetidae</taxon>
        <taxon>Agaricales</taxon>
        <taxon>Marasmiineae</taxon>
        <taxon>Mycenaceae</taxon>
        <taxon>Roridomyces</taxon>
    </lineage>
</organism>
<protein>
    <recommendedName>
        <fullName evidence="6">MYND-type domain-containing protein</fullName>
    </recommendedName>
</protein>
<dbReference type="Gene3D" id="6.10.140.2220">
    <property type="match status" value="1"/>
</dbReference>
<feature type="compositionally biased region" description="Low complexity" evidence="5">
    <location>
        <begin position="19"/>
        <end position="35"/>
    </location>
</feature>
<accession>A0AAD7FVR4</accession>
<comment type="caution">
    <text evidence="7">The sequence shown here is derived from an EMBL/GenBank/DDBJ whole genome shotgun (WGS) entry which is preliminary data.</text>
</comment>
<reference evidence="7" key="1">
    <citation type="submission" date="2023-03" db="EMBL/GenBank/DDBJ databases">
        <title>Massive genome expansion in bonnet fungi (Mycena s.s.) driven by repeated elements and novel gene families across ecological guilds.</title>
        <authorList>
            <consortium name="Lawrence Berkeley National Laboratory"/>
            <person name="Harder C.B."/>
            <person name="Miyauchi S."/>
            <person name="Viragh M."/>
            <person name="Kuo A."/>
            <person name="Thoen E."/>
            <person name="Andreopoulos B."/>
            <person name="Lu D."/>
            <person name="Skrede I."/>
            <person name="Drula E."/>
            <person name="Henrissat B."/>
            <person name="Morin E."/>
            <person name="Kohler A."/>
            <person name="Barry K."/>
            <person name="LaButti K."/>
            <person name="Morin E."/>
            <person name="Salamov A."/>
            <person name="Lipzen A."/>
            <person name="Mereny Z."/>
            <person name="Hegedus B."/>
            <person name="Baldrian P."/>
            <person name="Stursova M."/>
            <person name="Weitz H."/>
            <person name="Taylor A."/>
            <person name="Grigoriev I.V."/>
            <person name="Nagy L.G."/>
            <person name="Martin F."/>
            <person name="Kauserud H."/>
        </authorList>
    </citation>
    <scope>NUCLEOTIDE SEQUENCE</scope>
    <source>
        <strain evidence="7">9284</strain>
    </source>
</reference>
<dbReference type="SUPFAM" id="SSF144232">
    <property type="entry name" value="HIT/MYND zinc finger-like"/>
    <property type="match status" value="1"/>
</dbReference>
<evidence type="ECO:0000259" key="6">
    <source>
        <dbReference type="PROSITE" id="PS50865"/>
    </source>
</evidence>
<keyword evidence="8" id="KW-1185">Reference proteome</keyword>
<dbReference type="PROSITE" id="PS50865">
    <property type="entry name" value="ZF_MYND_2"/>
    <property type="match status" value="1"/>
</dbReference>
<dbReference type="Pfam" id="PF01753">
    <property type="entry name" value="zf-MYND"/>
    <property type="match status" value="1"/>
</dbReference>
<evidence type="ECO:0000256" key="5">
    <source>
        <dbReference type="SAM" id="MobiDB-lite"/>
    </source>
</evidence>
<evidence type="ECO:0000256" key="4">
    <source>
        <dbReference type="PROSITE-ProRule" id="PRU00134"/>
    </source>
</evidence>
<gene>
    <name evidence="7" type="ORF">FB45DRAFT_900905</name>
</gene>
<evidence type="ECO:0000313" key="7">
    <source>
        <dbReference type="EMBL" id="KAJ7641735.1"/>
    </source>
</evidence>
<dbReference type="EMBL" id="JARKIF010000004">
    <property type="protein sequence ID" value="KAJ7641735.1"/>
    <property type="molecule type" value="Genomic_DNA"/>
</dbReference>